<evidence type="ECO:0000256" key="7">
    <source>
        <dbReference type="ARBA" id="ARBA00022694"/>
    </source>
</evidence>
<dbReference type="Pfam" id="PF01300">
    <property type="entry name" value="Sua5_yciO_yrdC"/>
    <property type="match status" value="1"/>
</dbReference>
<dbReference type="GO" id="GO:0008033">
    <property type="term" value="P:tRNA processing"/>
    <property type="evidence" value="ECO:0007669"/>
    <property type="project" value="UniProtKB-KW"/>
</dbReference>
<keyword evidence="17" id="KW-1185">Reference proteome</keyword>
<dbReference type="SUPFAM" id="SSF55821">
    <property type="entry name" value="YrdC/RibB"/>
    <property type="match status" value="1"/>
</dbReference>
<dbReference type="GO" id="GO:0003725">
    <property type="term" value="F:double-stranded RNA binding"/>
    <property type="evidence" value="ECO:0007669"/>
    <property type="project" value="UniProtKB-UniRule"/>
</dbReference>
<proteinExistence type="inferred from homology"/>
<keyword evidence="8 13" id="KW-0548">Nucleotidyltransferase</keyword>
<dbReference type="InterPro" id="IPR006070">
    <property type="entry name" value="Sua5-like_dom"/>
</dbReference>
<feature type="binding site" evidence="14">
    <location>
        <position position="237"/>
    </location>
    <ligand>
        <name>ATP</name>
        <dbReference type="ChEBI" id="CHEBI:30616"/>
    </ligand>
</feature>
<dbReference type="FunFam" id="3.90.870.10:FF:000009">
    <property type="entry name" value="Threonylcarbamoyl-AMP synthase, putative"/>
    <property type="match status" value="1"/>
</dbReference>
<dbReference type="NCBIfam" id="TIGR00057">
    <property type="entry name" value="L-threonylcarbamoyladenylate synthase"/>
    <property type="match status" value="1"/>
</dbReference>
<evidence type="ECO:0000256" key="13">
    <source>
        <dbReference type="PIRNR" id="PIRNR004930"/>
    </source>
</evidence>
<accession>A0A8J6I114</accession>
<sequence length="352" mass="37928">MIKTEIITVNPEAIDQAALARAAAVLRRGGLVAFPTETVYGLGAVIYNRDGIKNIFTVKGRPGDNPLIVHIHQCEQVTELAREVPETARILARRFWPGPLTMILPKKEEIPTEVSAGLPTVAIRLPAHPVALELLRQTGLPVAAPSANISGRPSPTRGSHVIADLEGKVDLIIDAGPTGVGVESTVLDLTGPKLRILRPGGVTREMLEAIFGPEMVEAPSQINCRRPLAPGMKYRHYAPQAPLRLLTGDEDQVRRFLQRTAAQAQSAGKRIGIIAYDEDQSPALAVAGVTYLSMGRRANPAEGAERLFHLLRLCDQAGVDEIYAVAPPRQGVGEAVFNRLYKAAGGKVEEIK</sequence>
<evidence type="ECO:0000256" key="5">
    <source>
        <dbReference type="ARBA" id="ARBA00022490"/>
    </source>
</evidence>
<feature type="binding site" evidence="14">
    <location>
        <position position="124"/>
    </location>
    <ligand>
        <name>L-threonine</name>
        <dbReference type="ChEBI" id="CHEBI:57926"/>
    </ligand>
</feature>
<evidence type="ECO:0000256" key="9">
    <source>
        <dbReference type="ARBA" id="ARBA00022741"/>
    </source>
</evidence>
<protein>
    <recommendedName>
        <fullName evidence="4 13">Threonylcarbamoyl-AMP synthase</fullName>
        <shortName evidence="13">TC-AMP synthase</shortName>
        <ecNumber evidence="3 13">2.7.7.87</ecNumber>
    </recommendedName>
    <alternativeName>
        <fullName evidence="11 13">L-threonylcarbamoyladenylate synthase</fullName>
    </alternativeName>
</protein>
<comment type="subcellular location">
    <subcellularLocation>
        <location evidence="1 13">Cytoplasm</location>
    </subcellularLocation>
</comment>
<dbReference type="InterPro" id="IPR017945">
    <property type="entry name" value="DHBP_synth_RibB-like_a/b_dom"/>
</dbReference>
<dbReference type="PROSITE" id="PS51163">
    <property type="entry name" value="YRDC"/>
    <property type="match status" value="1"/>
</dbReference>
<evidence type="ECO:0000256" key="12">
    <source>
        <dbReference type="ARBA" id="ARBA00048366"/>
    </source>
</evidence>
<dbReference type="Proteomes" id="UP000657177">
    <property type="component" value="Unassembled WGS sequence"/>
</dbReference>
<reference evidence="16" key="1">
    <citation type="submission" date="2020-06" db="EMBL/GenBank/DDBJ databases">
        <title>Novel chitinolytic bacterium.</title>
        <authorList>
            <person name="Ungkulpasvich U."/>
            <person name="Kosugi A."/>
            <person name="Uke A."/>
        </authorList>
    </citation>
    <scope>NUCLEOTIDE SEQUENCE</scope>
    <source>
        <strain evidence="16">UUS1-1</strain>
    </source>
</reference>
<dbReference type="PANTHER" id="PTHR17490:SF16">
    <property type="entry name" value="THREONYLCARBAMOYL-AMP SYNTHASE"/>
    <property type="match status" value="1"/>
</dbReference>
<evidence type="ECO:0000313" key="16">
    <source>
        <dbReference type="EMBL" id="MBA2132337.1"/>
    </source>
</evidence>
<feature type="binding site" evidence="14">
    <location>
        <position position="65"/>
    </location>
    <ligand>
        <name>ATP</name>
        <dbReference type="ChEBI" id="CHEBI:30616"/>
    </ligand>
</feature>
<evidence type="ECO:0000256" key="14">
    <source>
        <dbReference type="PIRSR" id="PIRSR004930-1"/>
    </source>
</evidence>
<feature type="binding site" evidence="14">
    <location>
        <position position="198"/>
    </location>
    <ligand>
        <name>ATP</name>
        <dbReference type="ChEBI" id="CHEBI:30616"/>
    </ligand>
</feature>
<keyword evidence="10 13" id="KW-0067">ATP-binding</keyword>
<dbReference type="InterPro" id="IPR038385">
    <property type="entry name" value="Sua5/YwlC_C"/>
</dbReference>
<dbReference type="GO" id="GO:0006450">
    <property type="term" value="P:regulation of translational fidelity"/>
    <property type="evidence" value="ECO:0007669"/>
    <property type="project" value="TreeGrafter"/>
</dbReference>
<gene>
    <name evidence="16" type="ORF">G5B42_02075</name>
</gene>
<evidence type="ECO:0000313" key="17">
    <source>
        <dbReference type="Proteomes" id="UP000657177"/>
    </source>
</evidence>
<dbReference type="InterPro" id="IPR010923">
    <property type="entry name" value="T(6)A37_SUA5"/>
</dbReference>
<keyword evidence="9 13" id="KW-0547">Nucleotide-binding</keyword>
<feature type="binding site" evidence="14">
    <location>
        <position position="61"/>
    </location>
    <ligand>
        <name>ATP</name>
        <dbReference type="ChEBI" id="CHEBI:30616"/>
    </ligand>
</feature>
<feature type="binding site" evidence="14">
    <location>
        <position position="154"/>
    </location>
    <ligand>
        <name>ATP</name>
        <dbReference type="ChEBI" id="CHEBI:30616"/>
    </ligand>
</feature>
<dbReference type="Gene3D" id="3.90.870.10">
    <property type="entry name" value="DHBP synthase"/>
    <property type="match status" value="1"/>
</dbReference>
<evidence type="ECO:0000256" key="1">
    <source>
        <dbReference type="ARBA" id="ARBA00004496"/>
    </source>
</evidence>
<evidence type="ECO:0000256" key="8">
    <source>
        <dbReference type="ARBA" id="ARBA00022695"/>
    </source>
</evidence>
<dbReference type="PIRSF" id="PIRSF004930">
    <property type="entry name" value="Tln_factor_SUA5"/>
    <property type="match status" value="1"/>
</dbReference>
<evidence type="ECO:0000256" key="11">
    <source>
        <dbReference type="ARBA" id="ARBA00029774"/>
    </source>
</evidence>
<evidence type="ECO:0000256" key="3">
    <source>
        <dbReference type="ARBA" id="ARBA00012584"/>
    </source>
</evidence>
<evidence type="ECO:0000256" key="2">
    <source>
        <dbReference type="ARBA" id="ARBA00007663"/>
    </source>
</evidence>
<feature type="binding site" evidence="14">
    <location>
        <position position="38"/>
    </location>
    <ligand>
        <name>L-threonine</name>
        <dbReference type="ChEBI" id="CHEBI:57926"/>
    </ligand>
</feature>
<dbReference type="GO" id="GO:0061710">
    <property type="term" value="F:L-threonylcarbamoyladenylate synthase"/>
    <property type="evidence" value="ECO:0007669"/>
    <property type="project" value="UniProtKB-EC"/>
</dbReference>
<feature type="binding site" evidence="14">
    <location>
        <position position="120"/>
    </location>
    <ligand>
        <name>ATP</name>
        <dbReference type="ChEBI" id="CHEBI:30616"/>
    </ligand>
</feature>
<keyword evidence="5 13" id="KW-0963">Cytoplasm</keyword>
<feature type="binding site" evidence="14">
    <location>
        <position position="144"/>
    </location>
    <ligand>
        <name>ATP</name>
        <dbReference type="ChEBI" id="CHEBI:30616"/>
    </ligand>
</feature>
<comment type="function">
    <text evidence="13">Required for the formation of a threonylcarbamoyl group on adenosine at position 37 (t(6)A37) in tRNAs that read codons beginning with adenine.</text>
</comment>
<feature type="domain" description="YrdC-like" evidence="15">
    <location>
        <begin position="16"/>
        <end position="202"/>
    </location>
</feature>
<dbReference type="GO" id="GO:0005737">
    <property type="term" value="C:cytoplasm"/>
    <property type="evidence" value="ECO:0007669"/>
    <property type="project" value="UniProtKB-SubCell"/>
</dbReference>
<dbReference type="AlphaFoldDB" id="A0A8J6I114"/>
<feature type="binding site" evidence="14">
    <location>
        <position position="70"/>
    </location>
    <ligand>
        <name>L-threonine</name>
        <dbReference type="ChEBI" id="CHEBI:57926"/>
    </ligand>
</feature>
<dbReference type="EC" id="2.7.7.87" evidence="3 13"/>
<dbReference type="Gene3D" id="3.40.50.11030">
    <property type="entry name" value="Threonylcarbamoyl-AMP synthase, C-terminal domain"/>
    <property type="match status" value="1"/>
</dbReference>
<name>A0A8J6I114_9FIRM</name>
<dbReference type="PANTHER" id="PTHR17490">
    <property type="entry name" value="SUA5"/>
    <property type="match status" value="1"/>
</dbReference>
<comment type="caution">
    <text evidence="16">The sequence shown here is derived from an EMBL/GenBank/DDBJ whole genome shotgun (WGS) entry which is preliminary data.</text>
</comment>
<comment type="similarity">
    <text evidence="2 13">Belongs to the SUA5 family.</text>
</comment>
<dbReference type="Pfam" id="PF03481">
    <property type="entry name" value="Sua5_C"/>
    <property type="match status" value="1"/>
</dbReference>
<dbReference type="InterPro" id="IPR005145">
    <property type="entry name" value="Sua5_C"/>
</dbReference>
<organism evidence="16 17">
    <name type="scientific">Capillibacterium thermochitinicola</name>
    <dbReference type="NCBI Taxonomy" id="2699427"/>
    <lineage>
        <taxon>Bacteria</taxon>
        <taxon>Bacillati</taxon>
        <taxon>Bacillota</taxon>
        <taxon>Capillibacterium</taxon>
    </lineage>
</organism>
<dbReference type="InterPro" id="IPR050156">
    <property type="entry name" value="TC-AMP_synthase_SUA5"/>
</dbReference>
<dbReference type="GO" id="GO:0000049">
    <property type="term" value="F:tRNA binding"/>
    <property type="evidence" value="ECO:0007669"/>
    <property type="project" value="TreeGrafter"/>
</dbReference>
<keyword evidence="7 13" id="KW-0819">tRNA processing</keyword>
<feature type="binding site" evidence="14">
    <location>
        <position position="146"/>
    </location>
    <ligand>
        <name>ATP</name>
        <dbReference type="ChEBI" id="CHEBI:30616"/>
    </ligand>
</feature>
<evidence type="ECO:0000256" key="10">
    <source>
        <dbReference type="ARBA" id="ARBA00022840"/>
    </source>
</evidence>
<evidence type="ECO:0000256" key="4">
    <source>
        <dbReference type="ARBA" id="ARBA00015492"/>
    </source>
</evidence>
<keyword evidence="6 13" id="KW-0808">Transferase</keyword>
<evidence type="ECO:0000256" key="6">
    <source>
        <dbReference type="ARBA" id="ARBA00022679"/>
    </source>
</evidence>
<feature type="binding site" evidence="14">
    <location>
        <position position="184"/>
    </location>
    <ligand>
        <name>L-threonine</name>
        <dbReference type="ChEBI" id="CHEBI:57926"/>
    </ligand>
</feature>
<comment type="catalytic activity">
    <reaction evidence="12 13">
        <text>L-threonine + hydrogencarbonate + ATP = L-threonylcarbamoyladenylate + diphosphate + H2O</text>
        <dbReference type="Rhea" id="RHEA:36407"/>
        <dbReference type="ChEBI" id="CHEBI:15377"/>
        <dbReference type="ChEBI" id="CHEBI:17544"/>
        <dbReference type="ChEBI" id="CHEBI:30616"/>
        <dbReference type="ChEBI" id="CHEBI:33019"/>
        <dbReference type="ChEBI" id="CHEBI:57926"/>
        <dbReference type="ChEBI" id="CHEBI:73682"/>
        <dbReference type="EC" id="2.7.7.87"/>
    </reaction>
</comment>
<dbReference type="EMBL" id="JAAKDE010000003">
    <property type="protein sequence ID" value="MBA2132337.1"/>
    <property type="molecule type" value="Genomic_DNA"/>
</dbReference>
<evidence type="ECO:0000259" key="15">
    <source>
        <dbReference type="PROSITE" id="PS51163"/>
    </source>
</evidence>
<dbReference type="GO" id="GO:0005524">
    <property type="term" value="F:ATP binding"/>
    <property type="evidence" value="ECO:0007669"/>
    <property type="project" value="UniProtKB-UniRule"/>
</dbReference>